<protein>
    <submittedName>
        <fullName evidence="6">TetR/AcrR family transcriptional regulator</fullName>
    </submittedName>
</protein>
<dbReference type="InterPro" id="IPR050109">
    <property type="entry name" value="HTH-type_TetR-like_transc_reg"/>
</dbReference>
<dbReference type="Pfam" id="PF17932">
    <property type="entry name" value="TetR_C_24"/>
    <property type="match status" value="1"/>
</dbReference>
<dbReference type="PROSITE" id="PS01081">
    <property type="entry name" value="HTH_TETR_1"/>
    <property type="match status" value="1"/>
</dbReference>
<dbReference type="Proteomes" id="UP001199916">
    <property type="component" value="Unassembled WGS sequence"/>
</dbReference>
<comment type="caution">
    <text evidence="6">The sequence shown here is derived from an EMBL/GenBank/DDBJ whole genome shotgun (WGS) entry which is preliminary data.</text>
</comment>
<dbReference type="PRINTS" id="PR00455">
    <property type="entry name" value="HTHTETR"/>
</dbReference>
<evidence type="ECO:0000256" key="4">
    <source>
        <dbReference type="PROSITE-ProRule" id="PRU00335"/>
    </source>
</evidence>
<organism evidence="6 7">
    <name type="scientific">Paenibacillus profundus</name>
    <dbReference type="NCBI Taxonomy" id="1173085"/>
    <lineage>
        <taxon>Bacteria</taxon>
        <taxon>Bacillati</taxon>
        <taxon>Bacillota</taxon>
        <taxon>Bacilli</taxon>
        <taxon>Bacillales</taxon>
        <taxon>Paenibacillaceae</taxon>
        <taxon>Paenibacillus</taxon>
    </lineage>
</organism>
<dbReference type="PANTHER" id="PTHR30055">
    <property type="entry name" value="HTH-TYPE TRANSCRIPTIONAL REGULATOR RUTR"/>
    <property type="match status" value="1"/>
</dbReference>
<dbReference type="PROSITE" id="PS50977">
    <property type="entry name" value="HTH_TETR_2"/>
    <property type="match status" value="1"/>
</dbReference>
<dbReference type="InterPro" id="IPR036271">
    <property type="entry name" value="Tet_transcr_reg_TetR-rel_C_sf"/>
</dbReference>
<evidence type="ECO:0000256" key="1">
    <source>
        <dbReference type="ARBA" id="ARBA00023015"/>
    </source>
</evidence>
<dbReference type="RefSeq" id="WP_233696829.1">
    <property type="nucleotide sequence ID" value="NZ_JAJNBZ010000007.1"/>
</dbReference>
<dbReference type="PANTHER" id="PTHR30055:SF234">
    <property type="entry name" value="HTH-TYPE TRANSCRIPTIONAL REGULATOR BETI"/>
    <property type="match status" value="1"/>
</dbReference>
<dbReference type="InterPro" id="IPR009057">
    <property type="entry name" value="Homeodomain-like_sf"/>
</dbReference>
<name>A0ABS8YE63_9BACL</name>
<gene>
    <name evidence="6" type="ORF">LQV63_11660</name>
</gene>
<evidence type="ECO:0000313" key="6">
    <source>
        <dbReference type="EMBL" id="MCE5169966.1"/>
    </source>
</evidence>
<evidence type="ECO:0000256" key="2">
    <source>
        <dbReference type="ARBA" id="ARBA00023125"/>
    </source>
</evidence>
<dbReference type="SUPFAM" id="SSF48498">
    <property type="entry name" value="Tetracyclin repressor-like, C-terminal domain"/>
    <property type="match status" value="1"/>
</dbReference>
<dbReference type="EMBL" id="JAJNBZ010000007">
    <property type="protein sequence ID" value="MCE5169966.1"/>
    <property type="molecule type" value="Genomic_DNA"/>
</dbReference>
<keyword evidence="7" id="KW-1185">Reference proteome</keyword>
<evidence type="ECO:0000256" key="3">
    <source>
        <dbReference type="ARBA" id="ARBA00023163"/>
    </source>
</evidence>
<feature type="domain" description="HTH tetR-type" evidence="5">
    <location>
        <begin position="1"/>
        <end position="60"/>
    </location>
</feature>
<proteinExistence type="predicted"/>
<keyword evidence="3" id="KW-0804">Transcription</keyword>
<dbReference type="Gene3D" id="1.10.10.60">
    <property type="entry name" value="Homeodomain-like"/>
    <property type="match status" value="1"/>
</dbReference>
<dbReference type="Gene3D" id="1.10.357.10">
    <property type="entry name" value="Tetracycline Repressor, domain 2"/>
    <property type="match status" value="1"/>
</dbReference>
<sequence>MSRVKILNAAADVFSTHGYQRASMDEIAMQANVAKGTLYYHFSGKAQLFQTLVTEGMSELVAKIRSDLNTDVTLEEQIKRIVQHHLDLYLDNGALARIVFYELSNGLEDEVLENIQQIHQEYIRFLTEVLEMGRAEGMLRSVNSRLAAVGIIGMIEHVCAEFLTEGEHLAREQLEEVIITIVTSGLIRKVE</sequence>
<evidence type="ECO:0000259" key="5">
    <source>
        <dbReference type="PROSITE" id="PS50977"/>
    </source>
</evidence>
<dbReference type="InterPro" id="IPR041490">
    <property type="entry name" value="KstR2_TetR_C"/>
</dbReference>
<reference evidence="6 7" key="1">
    <citation type="submission" date="2021-11" db="EMBL/GenBank/DDBJ databases">
        <title>Draft genome sequence of Paenibacillus profundus YoMME, a new Gram-positive bacteria with exoelectrogenic properties.</title>
        <authorList>
            <person name="Hubenova Y."/>
            <person name="Hubenova E."/>
            <person name="Manasiev Y."/>
            <person name="Peykov S."/>
            <person name="Mitov M."/>
        </authorList>
    </citation>
    <scope>NUCLEOTIDE SEQUENCE [LARGE SCALE GENOMIC DNA]</scope>
    <source>
        <strain evidence="6 7">YoMME</strain>
    </source>
</reference>
<feature type="DNA-binding region" description="H-T-H motif" evidence="4">
    <location>
        <begin position="23"/>
        <end position="42"/>
    </location>
</feature>
<evidence type="ECO:0000313" key="7">
    <source>
        <dbReference type="Proteomes" id="UP001199916"/>
    </source>
</evidence>
<dbReference type="InterPro" id="IPR023772">
    <property type="entry name" value="DNA-bd_HTH_TetR-type_CS"/>
</dbReference>
<dbReference type="SUPFAM" id="SSF46689">
    <property type="entry name" value="Homeodomain-like"/>
    <property type="match status" value="1"/>
</dbReference>
<dbReference type="Pfam" id="PF00440">
    <property type="entry name" value="TetR_N"/>
    <property type="match status" value="1"/>
</dbReference>
<accession>A0ABS8YE63</accession>
<keyword evidence="1" id="KW-0805">Transcription regulation</keyword>
<dbReference type="InterPro" id="IPR001647">
    <property type="entry name" value="HTH_TetR"/>
</dbReference>
<keyword evidence="2 4" id="KW-0238">DNA-binding</keyword>